<dbReference type="OrthoDB" id="9802227at2"/>
<dbReference type="EC" id="2.4.2.9" evidence="4"/>
<keyword evidence="3 4" id="KW-0804">Transcription</keyword>
<dbReference type="PANTHER" id="PTHR11608:SF0">
    <property type="entry name" value="BIFUNCTIONAL PROTEIN PYRR"/>
    <property type="match status" value="1"/>
</dbReference>
<accession>A0A2A8CVW4</accession>
<dbReference type="Gene3D" id="3.40.50.2020">
    <property type="match status" value="1"/>
</dbReference>
<evidence type="ECO:0000313" key="7">
    <source>
        <dbReference type="Proteomes" id="UP000220102"/>
    </source>
</evidence>
<gene>
    <name evidence="4" type="primary">pyrR</name>
    <name evidence="6" type="ORF">CRI94_11965</name>
</gene>
<evidence type="ECO:0000256" key="1">
    <source>
        <dbReference type="ARBA" id="ARBA00005565"/>
    </source>
</evidence>
<feature type="short sequence motif" description="PRPP-binding" evidence="4">
    <location>
        <begin position="108"/>
        <end position="120"/>
    </location>
</feature>
<comment type="caution">
    <text evidence="6">The sequence shown here is derived from an EMBL/GenBank/DDBJ whole genome shotgun (WGS) entry which is preliminary data.</text>
</comment>
<comment type="function">
    <text evidence="4">Regulates the transcription of the pyrimidine nucleotide (pyr) operon in response to exogenous pyrimidines.</text>
</comment>
<dbReference type="SUPFAM" id="SSF53271">
    <property type="entry name" value="PRTase-like"/>
    <property type="match status" value="1"/>
</dbReference>
<dbReference type="EMBL" id="PDEQ01000006">
    <property type="protein sequence ID" value="PEN12737.1"/>
    <property type="molecule type" value="Genomic_DNA"/>
</dbReference>
<dbReference type="InterPro" id="IPR029057">
    <property type="entry name" value="PRTase-like"/>
</dbReference>
<protein>
    <recommendedName>
        <fullName evidence="4">Bifunctional protein PyrR</fullName>
    </recommendedName>
    <domain>
        <recommendedName>
            <fullName evidence="4">Pyrimidine operon regulatory protein</fullName>
        </recommendedName>
    </domain>
    <domain>
        <recommendedName>
            <fullName evidence="4">Uracil phosphoribosyltransferase</fullName>
            <shortName evidence="4">UPRTase</shortName>
            <ecNumber evidence="4">2.4.2.9</ecNumber>
        </recommendedName>
    </domain>
</protein>
<organism evidence="6 7">
    <name type="scientific">Longibacter salinarum</name>
    <dbReference type="NCBI Taxonomy" id="1850348"/>
    <lineage>
        <taxon>Bacteria</taxon>
        <taxon>Pseudomonadati</taxon>
        <taxon>Rhodothermota</taxon>
        <taxon>Rhodothermia</taxon>
        <taxon>Rhodothermales</taxon>
        <taxon>Salisaetaceae</taxon>
        <taxon>Longibacter</taxon>
    </lineage>
</organism>
<dbReference type="FunFam" id="3.40.50.2020:FF:000020">
    <property type="entry name" value="Bifunctional protein PyrR"/>
    <property type="match status" value="1"/>
</dbReference>
<evidence type="ECO:0000256" key="4">
    <source>
        <dbReference type="HAMAP-Rule" id="MF_01219"/>
    </source>
</evidence>
<evidence type="ECO:0000313" key="6">
    <source>
        <dbReference type="EMBL" id="PEN12737.1"/>
    </source>
</evidence>
<proteinExistence type="inferred from homology"/>
<keyword evidence="4 6" id="KW-0808">Transferase</keyword>
<dbReference type="PANTHER" id="PTHR11608">
    <property type="entry name" value="BIFUNCTIONAL PROTEIN PYRR"/>
    <property type="match status" value="1"/>
</dbReference>
<sequence length="198" mass="22483">MEPDDRIKAQLMTERDLGRTLDRMAQQIIELTDPDVEEAGDAFALVGMQTRGVYLARRLADRIRTQEDIDLPVGVLDVTMYRDDVRLRLNQPQIRETRIPVDLTGRHVVLVDDVAYTGRTARSALDALMDLGRPASVRFLVIVDRGHRELPIASDIVGRRVPTLPGEEVRVRLREIDDREGVWLVETPHPRGQSTETD</sequence>
<dbReference type="RefSeq" id="WP_098076058.1">
    <property type="nucleotide sequence ID" value="NZ_PDEQ01000006.1"/>
</dbReference>
<dbReference type="NCBIfam" id="NF003549">
    <property type="entry name" value="PRK05205.1-5"/>
    <property type="match status" value="1"/>
</dbReference>
<keyword evidence="7" id="KW-1185">Reference proteome</keyword>
<feature type="domain" description="Phosphoribosyltransferase" evidence="5">
    <location>
        <begin position="19"/>
        <end position="156"/>
    </location>
</feature>
<keyword evidence="2 4" id="KW-0805">Transcription regulation</keyword>
<comment type="catalytic activity">
    <reaction evidence="4">
        <text>UMP + diphosphate = 5-phospho-alpha-D-ribose 1-diphosphate + uracil</text>
        <dbReference type="Rhea" id="RHEA:13017"/>
        <dbReference type="ChEBI" id="CHEBI:17568"/>
        <dbReference type="ChEBI" id="CHEBI:33019"/>
        <dbReference type="ChEBI" id="CHEBI:57865"/>
        <dbReference type="ChEBI" id="CHEBI:58017"/>
        <dbReference type="EC" id="2.4.2.9"/>
    </reaction>
</comment>
<reference evidence="6 7" key="1">
    <citation type="submission" date="2017-10" db="EMBL/GenBank/DDBJ databases">
        <title>Draft genome of Longibacter Salinarum.</title>
        <authorList>
            <person name="Goh K.M."/>
            <person name="Shamsir M.S."/>
            <person name="Lim S.W."/>
        </authorList>
    </citation>
    <scope>NUCLEOTIDE SEQUENCE [LARGE SCALE GENOMIC DNA]</scope>
    <source>
        <strain evidence="6 7">KCTC 52045</strain>
    </source>
</reference>
<keyword evidence="4 6" id="KW-0328">Glycosyltransferase</keyword>
<dbReference type="InterPro" id="IPR023050">
    <property type="entry name" value="PyrR"/>
</dbReference>
<name>A0A2A8CVW4_9BACT</name>
<evidence type="ECO:0000259" key="5">
    <source>
        <dbReference type="Pfam" id="PF00156"/>
    </source>
</evidence>
<dbReference type="CDD" id="cd06223">
    <property type="entry name" value="PRTases_typeI"/>
    <property type="match status" value="1"/>
</dbReference>
<dbReference type="InterPro" id="IPR050137">
    <property type="entry name" value="PyrR_bifunctional"/>
</dbReference>
<evidence type="ECO:0000256" key="3">
    <source>
        <dbReference type="ARBA" id="ARBA00023163"/>
    </source>
</evidence>
<comment type="function">
    <text evidence="4">Also displays a weak uracil phosphoribosyltransferase activity which is not physiologically significant.</text>
</comment>
<dbReference type="GO" id="GO:0004845">
    <property type="term" value="F:uracil phosphoribosyltransferase activity"/>
    <property type="evidence" value="ECO:0007669"/>
    <property type="project" value="UniProtKB-UniRule"/>
</dbReference>
<dbReference type="GO" id="GO:0006355">
    <property type="term" value="P:regulation of DNA-templated transcription"/>
    <property type="evidence" value="ECO:0007669"/>
    <property type="project" value="UniProtKB-UniRule"/>
</dbReference>
<dbReference type="AlphaFoldDB" id="A0A2A8CVW4"/>
<comment type="similarity">
    <text evidence="1 4">Belongs to the purine/pyrimidine phosphoribosyltransferase family. PyrR subfamily.</text>
</comment>
<evidence type="ECO:0000256" key="2">
    <source>
        <dbReference type="ARBA" id="ARBA00023015"/>
    </source>
</evidence>
<dbReference type="Proteomes" id="UP000220102">
    <property type="component" value="Unassembled WGS sequence"/>
</dbReference>
<dbReference type="InterPro" id="IPR000836">
    <property type="entry name" value="PRTase_dom"/>
</dbReference>
<dbReference type="Pfam" id="PF00156">
    <property type="entry name" value="Pribosyltran"/>
    <property type="match status" value="1"/>
</dbReference>
<dbReference type="HAMAP" id="MF_01219">
    <property type="entry name" value="PyrR"/>
    <property type="match status" value="1"/>
</dbReference>